<dbReference type="AlphaFoldDB" id="J9F4K9"/>
<sequence>MKQEAFTDVEYSFRKKKTKRE</sequence>
<evidence type="ECO:0000256" key="1">
    <source>
        <dbReference type="SAM" id="MobiDB-lite"/>
    </source>
</evidence>
<organism evidence="2">
    <name type="scientific">gut metagenome</name>
    <dbReference type="NCBI Taxonomy" id="749906"/>
    <lineage>
        <taxon>unclassified sequences</taxon>
        <taxon>metagenomes</taxon>
        <taxon>organismal metagenomes</taxon>
    </lineage>
</organism>
<comment type="caution">
    <text evidence="2">The sequence shown here is derived from an EMBL/GenBank/DDBJ whole genome shotgun (WGS) entry which is preliminary data.</text>
</comment>
<feature type="region of interest" description="Disordered" evidence="1">
    <location>
        <begin position="1"/>
        <end position="21"/>
    </location>
</feature>
<evidence type="ECO:0000313" key="2">
    <source>
        <dbReference type="EMBL" id="EJW89836.1"/>
    </source>
</evidence>
<accession>J9F4K9</accession>
<feature type="non-terminal residue" evidence="2">
    <location>
        <position position="21"/>
    </location>
</feature>
<dbReference type="EMBL" id="AMCI01009229">
    <property type="protein sequence ID" value="EJW89836.1"/>
    <property type="molecule type" value="Genomic_DNA"/>
</dbReference>
<protein>
    <submittedName>
        <fullName evidence="2">Uncharacterized protein</fullName>
    </submittedName>
</protein>
<gene>
    <name evidence="2" type="ORF">EVA_22058</name>
</gene>
<proteinExistence type="predicted"/>
<reference evidence="2" key="1">
    <citation type="journal article" date="2012" name="PLoS ONE">
        <title>Gene sets for utilization of primary and secondary nutrition supplies in the distal gut of endangered iberian lynx.</title>
        <authorList>
            <person name="Alcaide M."/>
            <person name="Messina E."/>
            <person name="Richter M."/>
            <person name="Bargiela R."/>
            <person name="Peplies J."/>
            <person name="Huws S.A."/>
            <person name="Newbold C.J."/>
            <person name="Golyshin P.N."/>
            <person name="Simon M.A."/>
            <person name="Lopez G."/>
            <person name="Yakimov M.M."/>
            <person name="Ferrer M."/>
        </authorList>
    </citation>
    <scope>NUCLEOTIDE SEQUENCE</scope>
</reference>
<name>J9F4K9_9ZZZZ</name>